<dbReference type="InterPro" id="IPR031325">
    <property type="entry name" value="RHS_repeat"/>
</dbReference>
<evidence type="ECO:0000259" key="2">
    <source>
        <dbReference type="Pfam" id="PF25023"/>
    </source>
</evidence>
<dbReference type="Pfam" id="PF25023">
    <property type="entry name" value="TEN_YD-shell"/>
    <property type="match status" value="1"/>
</dbReference>
<dbReference type="PROSITE" id="PS51257">
    <property type="entry name" value="PROKAR_LIPOPROTEIN"/>
    <property type="match status" value="1"/>
</dbReference>
<dbReference type="Gene3D" id="3.90.930.1">
    <property type="match status" value="1"/>
</dbReference>
<accession>A0ABQ2WD25</accession>
<name>A0ABQ2WD25_9GAMM</name>
<dbReference type="EMBL" id="BMXO01000001">
    <property type="protein sequence ID" value="GGW47538.1"/>
    <property type="molecule type" value="Genomic_DNA"/>
</dbReference>
<dbReference type="PANTHER" id="PTHR32305">
    <property type="match status" value="1"/>
</dbReference>
<dbReference type="Proteomes" id="UP000647585">
    <property type="component" value="Unassembled WGS sequence"/>
</dbReference>
<feature type="domain" description="Teneurin-like YD-shell" evidence="2">
    <location>
        <begin position="314"/>
        <end position="602"/>
    </location>
</feature>
<dbReference type="PANTHER" id="PTHR32305:SF15">
    <property type="entry name" value="PROTEIN RHSA-RELATED"/>
    <property type="match status" value="1"/>
</dbReference>
<evidence type="ECO:0000313" key="3">
    <source>
        <dbReference type="EMBL" id="GGW47538.1"/>
    </source>
</evidence>
<keyword evidence="1" id="KW-0677">Repeat</keyword>
<keyword evidence="4" id="KW-1185">Reference proteome</keyword>
<dbReference type="InterPro" id="IPR056823">
    <property type="entry name" value="TEN-like_YD-shell"/>
</dbReference>
<dbReference type="InterPro" id="IPR022385">
    <property type="entry name" value="Rhs_assc_core"/>
</dbReference>
<evidence type="ECO:0000256" key="1">
    <source>
        <dbReference type="ARBA" id="ARBA00022737"/>
    </source>
</evidence>
<protein>
    <recommendedName>
        <fullName evidence="2">Teneurin-like YD-shell domain-containing protein</fullName>
    </recommendedName>
</protein>
<dbReference type="InterPro" id="IPR050708">
    <property type="entry name" value="T6SS_VgrG/RHS"/>
</dbReference>
<gene>
    <name evidence="3" type="ORF">GCM10007158_05700</name>
</gene>
<sequence>MLLFGKAFLVYLGGSVAQSCHLTSVTNAPGETTRTQHDGMGRRLATQLPDGTHWYHHHDLLGRVVEVEGPLGYRQQFFFDDHGRPVQRIEADGSQQFTTYDDAGRLSELTLGNGAVYRFSYDAMDRLASETGPDGREQHYRYDDAGQLIERMEAHRPGPDGQPLVTRYDYDALGRLTARHLPATEHAPASTEQYQWGQHGQLLSVTSEQGEVSFRYDHAQRLVGEQQRHRAQADGAGWTWQQQHQLTANGAPQVSQFGDLPALHWHTYGSGHLHGLSAPELGLEIALEPDALHRETQRRLHLGSDAARAPLVLERGYSPLGQLDHLTLSGAGSASVSQQYQYDALGRMNFRTQQQGQATDIVAYTYDAAGRLIGSQHGEQAHRYSVDAAGNRLASPAQQALPDNRLTQLDDARYRYDGAGNLIERQQPDGERLTMGYDGANRLVHLTHASASGETRDATYRYDGLGRRISKTVRHPDGTTATTHYGWDGDRIVREETDQKRTTVVYEPGSFVPMLRIDDTPQGQVLSAYVTDALGTPTQLVNAHGETAWQAQPHDWAATRNERSHTAQPIRFQGQWHDEESGLYYNRHRYYDPQQGRYISQDPIGLQGGMNLYGYVINPTGMVDPLGLSSIRLLVGAEKLRGDAWCAAQYLTTASSVSQLPAIVEQQLEMADEARAGQIRGCESDKFNSQVLTGLPAEGDYNACLDRADRQYQDRVVEIARQNSSRHTSIDDQLKDIYQSCFEPSIGDLEAPSKRR</sequence>
<dbReference type="NCBIfam" id="TIGR03696">
    <property type="entry name" value="Rhs_assc_core"/>
    <property type="match status" value="1"/>
</dbReference>
<dbReference type="InterPro" id="IPR006530">
    <property type="entry name" value="YD"/>
</dbReference>
<dbReference type="Gene3D" id="2.180.10.10">
    <property type="entry name" value="RHS repeat-associated core"/>
    <property type="match status" value="1"/>
</dbReference>
<comment type="caution">
    <text evidence="3">The sequence shown here is derived from an EMBL/GenBank/DDBJ whole genome shotgun (WGS) entry which is preliminary data.</text>
</comment>
<evidence type="ECO:0000313" key="4">
    <source>
        <dbReference type="Proteomes" id="UP000647585"/>
    </source>
</evidence>
<proteinExistence type="predicted"/>
<reference evidence="4" key="1">
    <citation type="journal article" date="2019" name="Int. J. Syst. Evol. Microbiol.">
        <title>The Global Catalogue of Microorganisms (GCM) 10K type strain sequencing project: providing services to taxonomists for standard genome sequencing and annotation.</title>
        <authorList>
            <consortium name="The Broad Institute Genomics Platform"/>
            <consortium name="The Broad Institute Genome Sequencing Center for Infectious Disease"/>
            <person name="Wu L."/>
            <person name="Ma J."/>
        </authorList>
    </citation>
    <scope>NUCLEOTIDE SEQUENCE [LARGE SCALE GENOMIC DNA]</scope>
    <source>
        <strain evidence="4">KCTC 22157</strain>
    </source>
</reference>
<organism evidence="3 4">
    <name type="scientific">Halomonas johnsoniae</name>
    <dbReference type="NCBI Taxonomy" id="502832"/>
    <lineage>
        <taxon>Bacteria</taxon>
        <taxon>Pseudomonadati</taxon>
        <taxon>Pseudomonadota</taxon>
        <taxon>Gammaproteobacteria</taxon>
        <taxon>Oceanospirillales</taxon>
        <taxon>Halomonadaceae</taxon>
        <taxon>Halomonas</taxon>
    </lineage>
</organism>
<dbReference type="Pfam" id="PF05593">
    <property type="entry name" value="RHS_repeat"/>
    <property type="match status" value="1"/>
</dbReference>
<dbReference type="NCBIfam" id="TIGR01643">
    <property type="entry name" value="YD_repeat_2x"/>
    <property type="match status" value="7"/>
</dbReference>